<dbReference type="InterPro" id="IPR016295">
    <property type="entry name" value="Proteasome_beta4"/>
</dbReference>
<evidence type="ECO:0000256" key="3">
    <source>
        <dbReference type="ARBA" id="ARBA00023242"/>
    </source>
</evidence>
<dbReference type="GO" id="GO:0016787">
    <property type="term" value="F:hydrolase activity"/>
    <property type="evidence" value="ECO:0007669"/>
    <property type="project" value="UniProtKB-KW"/>
</dbReference>
<evidence type="ECO:0000256" key="2">
    <source>
        <dbReference type="ARBA" id="ARBA00022942"/>
    </source>
</evidence>
<gene>
    <name evidence="5" type="ORF">BCR37DRAFT_375517</name>
</gene>
<keyword evidence="5" id="KW-0378">Hydrolase</keyword>
<dbReference type="OrthoDB" id="10248542at2759"/>
<dbReference type="SUPFAM" id="SSF56235">
    <property type="entry name" value="N-terminal nucleophile aminohydrolases (Ntn hydrolases)"/>
    <property type="match status" value="1"/>
</dbReference>
<protein>
    <recommendedName>
        <fullName evidence="4">Proteasome subunit beta</fullName>
    </recommendedName>
</protein>
<dbReference type="InterPro" id="IPR023333">
    <property type="entry name" value="Proteasome_suB-type"/>
</dbReference>
<keyword evidence="6" id="KW-1185">Reference proteome</keyword>
<dbReference type="PANTHER" id="PTHR32194:SF6">
    <property type="entry name" value="PROTEASOME SUBUNIT BETA"/>
    <property type="match status" value="1"/>
</dbReference>
<dbReference type="Pfam" id="PF00227">
    <property type="entry name" value="Proteasome"/>
    <property type="match status" value="1"/>
</dbReference>
<dbReference type="Gene3D" id="3.60.20.10">
    <property type="entry name" value="Glutamine Phosphoribosylpyrophosphate, subunit 1, domain 1"/>
    <property type="match status" value="1"/>
</dbReference>
<dbReference type="PANTHER" id="PTHR32194">
    <property type="entry name" value="METALLOPROTEASE TLDD"/>
    <property type="match status" value="1"/>
</dbReference>
<dbReference type="PROSITE" id="PS51476">
    <property type="entry name" value="PROTEASOME_BETA_2"/>
    <property type="match status" value="1"/>
</dbReference>
<keyword evidence="1 4" id="KW-0963">Cytoplasm</keyword>
<dbReference type="GO" id="GO:0019774">
    <property type="term" value="C:proteasome core complex, beta-subunit complex"/>
    <property type="evidence" value="ECO:0007669"/>
    <property type="project" value="UniProtKB-UniRule"/>
</dbReference>
<keyword evidence="2 4" id="KW-0647">Proteasome</keyword>
<dbReference type="GeneID" id="63784999"/>
<dbReference type="PIRSF" id="PIRSF001213">
    <property type="entry name" value="Psome_endopept_beta"/>
    <property type="match status" value="1"/>
</dbReference>
<dbReference type="PROSITE" id="PS00854">
    <property type="entry name" value="PROTEASOME_BETA_1"/>
    <property type="match status" value="1"/>
</dbReference>
<dbReference type="GO" id="GO:0005737">
    <property type="term" value="C:cytoplasm"/>
    <property type="evidence" value="ECO:0007669"/>
    <property type="project" value="UniProtKB-SubCell"/>
</dbReference>
<name>A0A1Y2FUK7_PROLT</name>
<evidence type="ECO:0000313" key="6">
    <source>
        <dbReference type="Proteomes" id="UP000193685"/>
    </source>
</evidence>
<organism evidence="5 6">
    <name type="scientific">Protomyces lactucae-debilis</name>
    <dbReference type="NCBI Taxonomy" id="2754530"/>
    <lineage>
        <taxon>Eukaryota</taxon>
        <taxon>Fungi</taxon>
        <taxon>Dikarya</taxon>
        <taxon>Ascomycota</taxon>
        <taxon>Taphrinomycotina</taxon>
        <taxon>Taphrinomycetes</taxon>
        <taxon>Taphrinales</taxon>
        <taxon>Protomycetaceae</taxon>
        <taxon>Protomyces</taxon>
    </lineage>
</organism>
<dbReference type="EMBL" id="MCFI01000001">
    <property type="protein sequence ID" value="ORY87639.1"/>
    <property type="molecule type" value="Genomic_DNA"/>
</dbReference>
<dbReference type="InterPro" id="IPR016050">
    <property type="entry name" value="Proteasome_bsu_CS"/>
</dbReference>
<dbReference type="CDD" id="cd03760">
    <property type="entry name" value="proteasome_beta_type_4"/>
    <property type="match status" value="1"/>
</dbReference>
<dbReference type="GO" id="GO:0051603">
    <property type="term" value="P:proteolysis involved in protein catabolic process"/>
    <property type="evidence" value="ECO:0007669"/>
    <property type="project" value="InterPro"/>
</dbReference>
<sequence>MIANHQVFTEPWAHKGHSSEANVMQQSFLPSQGPADVAAHAAADPTTHTTSPIVTGTSVIGLKFQDGVMLAADNLASYGSMARFRNIERLIQVGPYTTVGVGGDISDFQYIERLLDDLTIREQDAADGHALRPEHVHEYLSRVMYNRRSKQNPLWNSMIVAGTAPAPKSIKVVEQGSTPKKSEGAFMAFVDLLGTTYSSPVIATGMGSAMAIPLLRKATDNEAWKTLSREDARKVVDECMKVLFYRDARSLNKFSVATVTLEQGVQFERDQKVDTQWKFAEFQYGYK</sequence>
<proteinExistence type="inferred from homology"/>
<dbReference type="GO" id="GO:0005634">
    <property type="term" value="C:nucleus"/>
    <property type="evidence" value="ECO:0007669"/>
    <property type="project" value="UniProtKB-SubCell"/>
</dbReference>
<reference evidence="5 6" key="1">
    <citation type="submission" date="2016-07" db="EMBL/GenBank/DDBJ databases">
        <title>Pervasive Adenine N6-methylation of Active Genes in Fungi.</title>
        <authorList>
            <consortium name="DOE Joint Genome Institute"/>
            <person name="Mondo S.J."/>
            <person name="Dannebaum R.O."/>
            <person name="Kuo R.C."/>
            <person name="Labutti K."/>
            <person name="Haridas S."/>
            <person name="Kuo A."/>
            <person name="Salamov A."/>
            <person name="Ahrendt S.R."/>
            <person name="Lipzen A."/>
            <person name="Sullivan W."/>
            <person name="Andreopoulos W.B."/>
            <person name="Clum A."/>
            <person name="Lindquist E."/>
            <person name="Daum C."/>
            <person name="Ramamoorthy G.K."/>
            <person name="Gryganskyi A."/>
            <person name="Culley D."/>
            <person name="Magnuson J.K."/>
            <person name="James T.Y."/>
            <person name="O'Malley M.A."/>
            <person name="Stajich J.E."/>
            <person name="Spatafora J.W."/>
            <person name="Visel A."/>
            <person name="Grigoriev I.V."/>
        </authorList>
    </citation>
    <scope>NUCLEOTIDE SEQUENCE [LARGE SCALE GENOMIC DNA]</scope>
    <source>
        <strain evidence="5 6">12-1054</strain>
    </source>
</reference>
<dbReference type="OMA" id="QPIMRRY"/>
<comment type="caution">
    <text evidence="5">The sequence shown here is derived from an EMBL/GenBank/DDBJ whole genome shotgun (WGS) entry which is preliminary data.</text>
</comment>
<dbReference type="InterPro" id="IPR029055">
    <property type="entry name" value="Ntn_hydrolases_N"/>
</dbReference>
<dbReference type="Proteomes" id="UP000193685">
    <property type="component" value="Unassembled WGS sequence"/>
</dbReference>
<comment type="similarity">
    <text evidence="4">Belongs to the peptidase T1B family.</text>
</comment>
<dbReference type="STRING" id="56484.A0A1Y2FUK7"/>
<dbReference type="FunFam" id="3.60.20.10:FF:000014">
    <property type="entry name" value="Proteasome subunit beta type-7"/>
    <property type="match status" value="1"/>
</dbReference>
<comment type="subcellular location">
    <subcellularLocation>
        <location evidence="4">Cytoplasm</location>
    </subcellularLocation>
    <subcellularLocation>
        <location evidence="4">Nucleus</location>
    </subcellularLocation>
</comment>
<evidence type="ECO:0000313" key="5">
    <source>
        <dbReference type="EMBL" id="ORY87639.1"/>
    </source>
</evidence>
<dbReference type="AlphaFoldDB" id="A0A1Y2FUK7"/>
<evidence type="ECO:0000256" key="1">
    <source>
        <dbReference type="ARBA" id="ARBA00022490"/>
    </source>
</evidence>
<dbReference type="RefSeq" id="XP_040728134.1">
    <property type="nucleotide sequence ID" value="XM_040868400.1"/>
</dbReference>
<keyword evidence="3 4" id="KW-0539">Nucleus</keyword>
<accession>A0A1Y2FUK7</accession>
<dbReference type="InterPro" id="IPR001353">
    <property type="entry name" value="Proteasome_sua/b"/>
</dbReference>
<evidence type="ECO:0000256" key="4">
    <source>
        <dbReference type="PIRNR" id="PIRNR001213"/>
    </source>
</evidence>
<comment type="function">
    <text evidence="4">Non-catalytic component of the proteasome.</text>
</comment>